<comment type="caution">
    <text evidence="11">The sequence shown here is derived from an EMBL/GenBank/DDBJ whole genome shotgun (WGS) entry which is preliminary data.</text>
</comment>
<dbReference type="EMBL" id="VLJS01000026">
    <property type="protein sequence ID" value="TWH16456.1"/>
    <property type="molecule type" value="Genomic_DNA"/>
</dbReference>
<dbReference type="AlphaFoldDB" id="A0A562E371"/>
<evidence type="ECO:0000313" key="12">
    <source>
        <dbReference type="Proteomes" id="UP000321583"/>
    </source>
</evidence>
<evidence type="ECO:0000256" key="4">
    <source>
        <dbReference type="ARBA" id="ARBA00022692"/>
    </source>
</evidence>
<evidence type="ECO:0000256" key="7">
    <source>
        <dbReference type="PROSITE-ProRule" id="PRU00473"/>
    </source>
</evidence>
<evidence type="ECO:0000256" key="6">
    <source>
        <dbReference type="ARBA" id="ARBA00023136"/>
    </source>
</evidence>
<comment type="similarity">
    <text evidence="2">Belongs to the MotB family.</text>
</comment>
<evidence type="ECO:0000256" key="5">
    <source>
        <dbReference type="ARBA" id="ARBA00022989"/>
    </source>
</evidence>
<dbReference type="PANTHER" id="PTHR30329">
    <property type="entry name" value="STATOR ELEMENT OF FLAGELLAR MOTOR COMPLEX"/>
    <property type="match status" value="1"/>
</dbReference>
<keyword evidence="5 9" id="KW-1133">Transmembrane helix</keyword>
<keyword evidence="4 9" id="KW-0812">Transmembrane</keyword>
<dbReference type="PROSITE" id="PS51123">
    <property type="entry name" value="OMPA_2"/>
    <property type="match status" value="1"/>
</dbReference>
<feature type="transmembrane region" description="Helical" evidence="9">
    <location>
        <begin position="46"/>
        <end position="65"/>
    </location>
</feature>
<feature type="region of interest" description="Disordered" evidence="8">
    <location>
        <begin position="84"/>
        <end position="121"/>
    </location>
</feature>
<keyword evidence="6 7" id="KW-0472">Membrane</keyword>
<dbReference type="Gene3D" id="3.30.1330.60">
    <property type="entry name" value="OmpA-like domain"/>
    <property type="match status" value="1"/>
</dbReference>
<keyword evidence="3" id="KW-1003">Cell membrane</keyword>
<comment type="subcellular location">
    <subcellularLocation>
        <location evidence="1">Cell membrane</location>
        <topology evidence="1">Single-pass membrane protein</topology>
    </subcellularLocation>
</comment>
<gene>
    <name evidence="11" type="ORF">L613_012100000040</name>
</gene>
<feature type="compositionally biased region" description="Low complexity" evidence="8">
    <location>
        <begin position="9"/>
        <end position="22"/>
    </location>
</feature>
<reference evidence="11 12" key="1">
    <citation type="submission" date="2019-07" db="EMBL/GenBank/DDBJ databases">
        <title>Genome sequencing of lignin-degrading bacterial isolates.</title>
        <authorList>
            <person name="Gladden J."/>
        </authorList>
    </citation>
    <scope>NUCLEOTIDE SEQUENCE [LARGE SCALE GENOMIC DNA]</scope>
    <source>
        <strain evidence="11 12">J19</strain>
    </source>
</reference>
<dbReference type="PANTHER" id="PTHR30329:SF21">
    <property type="entry name" value="LIPOPROTEIN YIAD-RELATED"/>
    <property type="match status" value="1"/>
</dbReference>
<feature type="compositionally biased region" description="Gly residues" evidence="8">
    <location>
        <begin position="84"/>
        <end position="93"/>
    </location>
</feature>
<feature type="region of interest" description="Disordered" evidence="8">
    <location>
        <begin position="1"/>
        <end position="37"/>
    </location>
</feature>
<protein>
    <submittedName>
        <fullName evidence="11">Chemotaxis protein MotB</fullName>
    </submittedName>
</protein>
<dbReference type="InterPro" id="IPR006665">
    <property type="entry name" value="OmpA-like"/>
</dbReference>
<evidence type="ECO:0000256" key="8">
    <source>
        <dbReference type="SAM" id="MobiDB-lite"/>
    </source>
</evidence>
<evidence type="ECO:0000256" key="2">
    <source>
        <dbReference type="ARBA" id="ARBA00008914"/>
    </source>
</evidence>
<dbReference type="Proteomes" id="UP000321583">
    <property type="component" value="Unassembled WGS sequence"/>
</dbReference>
<accession>A0A562E371</accession>
<dbReference type="CDD" id="cd07185">
    <property type="entry name" value="OmpA_C-like"/>
    <property type="match status" value="1"/>
</dbReference>
<evidence type="ECO:0000256" key="1">
    <source>
        <dbReference type="ARBA" id="ARBA00004162"/>
    </source>
</evidence>
<dbReference type="InterPro" id="IPR025713">
    <property type="entry name" value="MotB-like_N_dom"/>
</dbReference>
<evidence type="ECO:0000313" key="11">
    <source>
        <dbReference type="EMBL" id="TWH16456.1"/>
    </source>
</evidence>
<organism evidence="11 12">
    <name type="scientific">Pseudoxanthomonas taiwanensis J19</name>
    <dbReference type="NCBI Taxonomy" id="935569"/>
    <lineage>
        <taxon>Bacteria</taxon>
        <taxon>Pseudomonadati</taxon>
        <taxon>Pseudomonadota</taxon>
        <taxon>Gammaproteobacteria</taxon>
        <taxon>Lysobacterales</taxon>
        <taxon>Lysobacteraceae</taxon>
        <taxon>Pseudoxanthomonas</taxon>
    </lineage>
</organism>
<dbReference type="Pfam" id="PF13677">
    <property type="entry name" value="MotB_plug"/>
    <property type="match status" value="1"/>
</dbReference>
<dbReference type="GO" id="GO:0005886">
    <property type="term" value="C:plasma membrane"/>
    <property type="evidence" value="ECO:0007669"/>
    <property type="project" value="UniProtKB-SubCell"/>
</dbReference>
<dbReference type="Pfam" id="PF00691">
    <property type="entry name" value="OmpA"/>
    <property type="match status" value="1"/>
</dbReference>
<evidence type="ECO:0000256" key="9">
    <source>
        <dbReference type="SAM" id="Phobius"/>
    </source>
</evidence>
<proteinExistence type="inferred from homology"/>
<dbReference type="RefSeq" id="WP_051403612.1">
    <property type="nucleotide sequence ID" value="NZ_VLJS01000026.1"/>
</dbReference>
<dbReference type="OrthoDB" id="9809186at2"/>
<dbReference type="SUPFAM" id="SSF103088">
    <property type="entry name" value="OmpA-like"/>
    <property type="match status" value="1"/>
</dbReference>
<feature type="domain" description="OmpA-like" evidence="10">
    <location>
        <begin position="164"/>
        <end position="283"/>
    </location>
</feature>
<sequence>MSPDGSGGDPAQRGARPARAGAETTIIKRGGRGHGHDDEHGGTWKVAFADFCLALMCLFLVLWLISSREEEAVRKLSQSLAYEGGTGLLPGEGGQRDDRGLGEVPAETPHGEPVDGQQAEQEQPRFYELPQDMQQLAERLRQLGEEAGLEDNLGLAITDQGLRVMLHDTDRRGVFRLGSAVPNERFRDLLRRLGAVFAGVGNPIVLVGHTDALPYREAGGAARSNWHLSSERALAARTLLLEGGMPDTAVLQSVGMAANAPLTPDDPTAAVNRRIEFMILDAGHADAMRRMFGVPLSPRPLIEGVQMVGSGPATAAP</sequence>
<evidence type="ECO:0000256" key="3">
    <source>
        <dbReference type="ARBA" id="ARBA00022475"/>
    </source>
</evidence>
<dbReference type="InterPro" id="IPR050330">
    <property type="entry name" value="Bact_OuterMem_StrucFunc"/>
</dbReference>
<dbReference type="InterPro" id="IPR036737">
    <property type="entry name" value="OmpA-like_sf"/>
</dbReference>
<keyword evidence="12" id="KW-1185">Reference proteome</keyword>
<name>A0A562E371_9GAMM</name>
<evidence type="ECO:0000259" key="10">
    <source>
        <dbReference type="PROSITE" id="PS51123"/>
    </source>
</evidence>